<keyword evidence="9" id="KW-0067">ATP-binding</keyword>
<feature type="domain" description="GGDEF" evidence="12">
    <location>
        <begin position="632"/>
        <end position="792"/>
    </location>
</feature>
<sequence>MDNFSDSFKIVVASLFHDVGKVRQRSGKIIKNRDNEQYIVDNQYFHAAHTAESIDDADLPDIFPFLKDLASSHHKKELSGFESILQKADHLASSLDRDDRNKKSIGADIDLKDENKNIYKKQSNYKLCRLNPIFSQINLSDVGAKTYNKTKQPTLIYDVDILNYKTKPYIIDDNLKDYEKQEAEKHYLSLYERYINDLKKIIFVGSNFNERNYITSLMYLNEKYFSLVPASCFNTSPESSLADHSIAVAAIANALLNQRKLKSDEQGGDGNHNNYISSDSSNEEKNNFCLIQGDFSGIQDFIFSLKGDSNKYVAKILRARSLFVSTATENIAHRLCKKLDLMPSSIVLNAGGKFVILSQNFSGLDNIIDEFKQSIKKEMEQLTFGKTKFIIATYCFGEEYFKLGQFSSVYKGLSLKFEEAKLRYIHDRYVYEDYINSISKAGNEVCDICGEHPADAQNYVKEEDLHICNICKKFKDNGEKIPKTNLIELNINSDPDKNNNINWLLQSIKLTNNDSLRNKNINNLNNSLSVGLKNNDDIYFDITDYDDEFMGIAKKRIVNYIPVFNKEDIDDIRYKKIEDQYKDKLDKIDEGSVKTFYHIAASALNITNKNYKNADEDRNIKNSGEQIISGKEFLGVLKADIDNMGQIFINGFKKCLNKETNQNFDADDSAENKKNDMINFPKVISLSRMIDYFFTFKIQKLIKDKYQNVYTVFSGGDDLFLIGNYKEIVELWREINKTFIEFIGGNDYIHVSYSIFLIKPDVPFIKIADIAEEELTAAKKLDGKNAVRIFQTTMRNDELKEILGKYDGYKSIYDATSVQYIYKILMFIEMEKNLKNKKSILENAKWKALLRYHTARKIEENKKINESEKNSMKGIGYDIEKFSDKLKVLLSLIIYENRK</sequence>
<protein>
    <recommendedName>
        <fullName evidence="2">CRISPR system single-strand-specific deoxyribonuclease Cas10/Csm1 (subtype III-A)</fullName>
    </recommendedName>
    <alternativeName>
        <fullName evidence="11">Cyclic oligoadenylate synthase</fullName>
    </alternativeName>
</protein>
<evidence type="ECO:0000256" key="5">
    <source>
        <dbReference type="ARBA" id="ARBA00022741"/>
    </source>
</evidence>
<dbReference type="GO" id="GO:0016740">
    <property type="term" value="F:transferase activity"/>
    <property type="evidence" value="ECO:0007669"/>
    <property type="project" value="UniProtKB-KW"/>
</dbReference>
<evidence type="ECO:0000256" key="6">
    <source>
        <dbReference type="ARBA" id="ARBA00022759"/>
    </source>
</evidence>
<organism evidence="13 14">
    <name type="scientific">Acididesulfobacter guangdongensis</name>
    <dbReference type="NCBI Taxonomy" id="2597225"/>
    <lineage>
        <taxon>Bacteria</taxon>
        <taxon>Deltaproteobacteria</taxon>
        <taxon>Candidatus Acidulodesulfobacterales</taxon>
        <taxon>Candidatus Acididesulfobacter</taxon>
    </lineage>
</organism>
<evidence type="ECO:0000256" key="9">
    <source>
        <dbReference type="ARBA" id="ARBA00022840"/>
    </source>
</evidence>
<dbReference type="NCBIfam" id="TIGR02578">
    <property type="entry name" value="cas_TM1811_Csm1"/>
    <property type="match status" value="1"/>
</dbReference>
<evidence type="ECO:0000313" key="14">
    <source>
        <dbReference type="Proteomes" id="UP000316562"/>
    </source>
</evidence>
<evidence type="ECO:0000256" key="1">
    <source>
        <dbReference type="ARBA" id="ARBA00005700"/>
    </source>
</evidence>
<evidence type="ECO:0000256" key="11">
    <source>
        <dbReference type="ARBA" id="ARBA00032922"/>
    </source>
</evidence>
<comment type="caution">
    <text evidence="13">The sequence shown here is derived from an EMBL/GenBank/DDBJ whole genome shotgun (WGS) entry which is preliminary data.</text>
</comment>
<dbReference type="Pfam" id="PF22335">
    <property type="entry name" value="Cas10-Cmr2_palm2"/>
    <property type="match status" value="1"/>
</dbReference>
<proteinExistence type="inferred from homology"/>
<keyword evidence="7" id="KW-0378">Hydrolase</keyword>
<dbReference type="PROSITE" id="PS50887">
    <property type="entry name" value="GGDEF"/>
    <property type="match status" value="1"/>
</dbReference>
<evidence type="ECO:0000256" key="3">
    <source>
        <dbReference type="ARBA" id="ARBA00022679"/>
    </source>
</evidence>
<dbReference type="GO" id="GO:0004519">
    <property type="term" value="F:endonuclease activity"/>
    <property type="evidence" value="ECO:0007669"/>
    <property type="project" value="UniProtKB-KW"/>
</dbReference>
<keyword evidence="10" id="KW-0051">Antiviral defense</keyword>
<keyword evidence="8" id="KW-0269">Exonuclease</keyword>
<dbReference type="GO" id="GO:0005524">
    <property type="term" value="F:ATP binding"/>
    <property type="evidence" value="ECO:0007669"/>
    <property type="project" value="UniProtKB-KW"/>
</dbReference>
<dbReference type="EMBL" id="SGBC01000001">
    <property type="protein sequence ID" value="RZD17172.1"/>
    <property type="molecule type" value="Genomic_DNA"/>
</dbReference>
<dbReference type="InterPro" id="IPR000160">
    <property type="entry name" value="GGDEF_dom"/>
</dbReference>
<accession>A0A519BIU0</accession>
<evidence type="ECO:0000256" key="4">
    <source>
        <dbReference type="ARBA" id="ARBA00022722"/>
    </source>
</evidence>
<dbReference type="Pfam" id="PF18211">
    <property type="entry name" value="Csm1_B"/>
    <property type="match status" value="1"/>
</dbReference>
<comment type="similarity">
    <text evidence="1">Belongs to the CRISPR-associated Cas10/Csm1 family.</text>
</comment>
<keyword evidence="6" id="KW-0255">Endonuclease</keyword>
<dbReference type="InterPro" id="IPR052117">
    <property type="entry name" value="Cas10/Csm1_subtype-III-A"/>
</dbReference>
<dbReference type="InterPro" id="IPR041062">
    <property type="entry name" value="Csm1_B"/>
</dbReference>
<dbReference type="InterPro" id="IPR054767">
    <property type="entry name" value="Cas10-Cmr2_palm2"/>
</dbReference>
<dbReference type="InterPro" id="IPR013408">
    <property type="entry name" value="Cas10/Csm1"/>
</dbReference>
<gene>
    <name evidence="13" type="primary">cas10</name>
    <name evidence="13" type="ORF">EVJ46_02785</name>
</gene>
<evidence type="ECO:0000256" key="8">
    <source>
        <dbReference type="ARBA" id="ARBA00022839"/>
    </source>
</evidence>
<dbReference type="GO" id="GO:0051607">
    <property type="term" value="P:defense response to virus"/>
    <property type="evidence" value="ECO:0007669"/>
    <property type="project" value="UniProtKB-KW"/>
</dbReference>
<dbReference type="PANTHER" id="PTHR36528:SF1">
    <property type="entry name" value="CRISPR SYSTEM SINGLE-STRAND-SPECIFIC DEOXYRIBONUCLEASE CAS10_CSM1 (SUBTYPE III-A)"/>
    <property type="match status" value="1"/>
</dbReference>
<dbReference type="GO" id="GO:0004527">
    <property type="term" value="F:exonuclease activity"/>
    <property type="evidence" value="ECO:0007669"/>
    <property type="project" value="UniProtKB-KW"/>
</dbReference>
<keyword evidence="3" id="KW-0808">Transferase</keyword>
<keyword evidence="5" id="KW-0547">Nucleotide-binding</keyword>
<evidence type="ECO:0000256" key="2">
    <source>
        <dbReference type="ARBA" id="ARBA00014333"/>
    </source>
</evidence>
<reference evidence="13 14" key="1">
    <citation type="journal article" date="2019" name="ISME J.">
        <title>Insights into ecological role of a new deltaproteobacterial order Candidatus Acidulodesulfobacterales by metagenomics and metatranscriptomics.</title>
        <authorList>
            <person name="Tan S."/>
            <person name="Liu J."/>
            <person name="Fang Y."/>
            <person name="Hedlund B.P."/>
            <person name="Lian Z.H."/>
            <person name="Huang L.Y."/>
            <person name="Li J.T."/>
            <person name="Huang L.N."/>
            <person name="Li W.J."/>
            <person name="Jiang H.C."/>
            <person name="Dong H.L."/>
            <person name="Shu W.S."/>
        </authorList>
    </citation>
    <scope>NUCLEOTIDE SEQUENCE [LARGE SCALE GENOMIC DNA]</scope>
    <source>
        <strain evidence="13">AP2</strain>
    </source>
</reference>
<evidence type="ECO:0000313" key="13">
    <source>
        <dbReference type="EMBL" id="RZD17172.1"/>
    </source>
</evidence>
<dbReference type="PANTHER" id="PTHR36528">
    <property type="entry name" value="CRISPR SYSTEM SINGLE-STRAND-SPECIFIC DEOXYRIBONUCLEASE CAS10/CSM1 (SUBTYPE III-A)"/>
    <property type="match status" value="1"/>
</dbReference>
<evidence type="ECO:0000256" key="7">
    <source>
        <dbReference type="ARBA" id="ARBA00022801"/>
    </source>
</evidence>
<name>A0A519BIU0_ACIG2</name>
<dbReference type="InterPro" id="IPR043128">
    <property type="entry name" value="Rev_trsase/Diguanyl_cyclase"/>
</dbReference>
<dbReference type="AlphaFoldDB" id="A0A519BIU0"/>
<dbReference type="Proteomes" id="UP000316562">
    <property type="component" value="Unassembled WGS sequence"/>
</dbReference>
<keyword evidence="4" id="KW-0540">Nuclease</keyword>
<evidence type="ECO:0000256" key="10">
    <source>
        <dbReference type="ARBA" id="ARBA00023118"/>
    </source>
</evidence>
<dbReference type="Gene3D" id="3.30.70.270">
    <property type="match status" value="1"/>
</dbReference>
<evidence type="ECO:0000259" key="12">
    <source>
        <dbReference type="PROSITE" id="PS50887"/>
    </source>
</evidence>